<dbReference type="SFLD" id="SFLDG01070">
    <property type="entry name" value="PLP-dependent"/>
    <property type="match status" value="1"/>
</dbReference>
<gene>
    <name evidence="18" type="primary">epmB</name>
    <name evidence="18" type="ORF">Pla111_15830</name>
</gene>
<comment type="cofactor">
    <cofactor evidence="2 15">
        <name>pyridoxal 5'-phosphate</name>
        <dbReference type="ChEBI" id="CHEBI:597326"/>
    </cofactor>
</comment>
<evidence type="ECO:0000256" key="10">
    <source>
        <dbReference type="ARBA" id="ARBA00023004"/>
    </source>
</evidence>
<evidence type="ECO:0000256" key="1">
    <source>
        <dbReference type="ARBA" id="ARBA00001352"/>
    </source>
</evidence>
<dbReference type="SFLD" id="SFLDF00314">
    <property type="entry name" value="L-lysine_2_3-aminomutase_(yjeK"/>
    <property type="match status" value="1"/>
</dbReference>
<dbReference type="InterPro" id="IPR007197">
    <property type="entry name" value="rSAM"/>
</dbReference>
<dbReference type="PIRSF" id="PIRSF004911">
    <property type="entry name" value="DUF160"/>
    <property type="match status" value="1"/>
</dbReference>
<name>A0A5C5W7R0_9BACT</name>
<proteinExistence type="inferred from homology"/>
<dbReference type="GO" id="GO:0016853">
    <property type="term" value="F:isomerase activity"/>
    <property type="evidence" value="ECO:0007669"/>
    <property type="project" value="UniProtKB-KW"/>
</dbReference>
<evidence type="ECO:0000256" key="12">
    <source>
        <dbReference type="ARBA" id="ARBA00023235"/>
    </source>
</evidence>
<organism evidence="18 19">
    <name type="scientific">Botrimarina hoheduenensis</name>
    <dbReference type="NCBI Taxonomy" id="2528000"/>
    <lineage>
        <taxon>Bacteria</taxon>
        <taxon>Pseudomonadati</taxon>
        <taxon>Planctomycetota</taxon>
        <taxon>Planctomycetia</taxon>
        <taxon>Pirellulales</taxon>
        <taxon>Lacipirellulaceae</taxon>
        <taxon>Botrimarina</taxon>
    </lineage>
</organism>
<feature type="region of interest" description="Disordered" evidence="16">
    <location>
        <begin position="1"/>
        <end position="32"/>
    </location>
</feature>
<dbReference type="AlphaFoldDB" id="A0A5C5W7R0"/>
<evidence type="ECO:0000256" key="11">
    <source>
        <dbReference type="ARBA" id="ARBA00023014"/>
    </source>
</evidence>
<dbReference type="InterPro" id="IPR013785">
    <property type="entry name" value="Aldolase_TIM"/>
</dbReference>
<keyword evidence="6 14" id="KW-0004">4Fe-4S</keyword>
<dbReference type="CDD" id="cd01335">
    <property type="entry name" value="Radical_SAM"/>
    <property type="match status" value="1"/>
</dbReference>
<evidence type="ECO:0000259" key="17">
    <source>
        <dbReference type="PROSITE" id="PS51918"/>
    </source>
</evidence>
<dbReference type="SFLD" id="SFLDS00029">
    <property type="entry name" value="Radical_SAM"/>
    <property type="match status" value="1"/>
</dbReference>
<dbReference type="Gene3D" id="3.20.20.70">
    <property type="entry name" value="Aldolase class I"/>
    <property type="match status" value="1"/>
</dbReference>
<keyword evidence="10" id="KW-0408">Iron</keyword>
<evidence type="ECO:0000256" key="15">
    <source>
        <dbReference type="PIRSR" id="PIRSR603739-50"/>
    </source>
</evidence>
<evidence type="ECO:0000256" key="16">
    <source>
        <dbReference type="SAM" id="MobiDB-lite"/>
    </source>
</evidence>
<evidence type="ECO:0000313" key="18">
    <source>
        <dbReference type="EMBL" id="TWT46487.1"/>
    </source>
</evidence>
<keyword evidence="7" id="KW-0949">S-adenosyl-L-methionine</keyword>
<keyword evidence="9 15" id="KW-0663">Pyridoxal phosphate</keyword>
<feature type="binding site" evidence="14">
    <location>
        <position position="139"/>
    </location>
    <ligand>
        <name>[4Fe-4S] cluster</name>
        <dbReference type="ChEBI" id="CHEBI:49883"/>
        <note>4Fe-4S-S-AdoMet</note>
    </ligand>
</feature>
<dbReference type="Proteomes" id="UP000318995">
    <property type="component" value="Unassembled WGS sequence"/>
</dbReference>
<feature type="compositionally biased region" description="Basic and acidic residues" evidence="16">
    <location>
        <begin position="1"/>
        <end position="11"/>
    </location>
</feature>
<dbReference type="RefSeq" id="WP_146573043.1">
    <property type="nucleotide sequence ID" value="NZ_SJPH01000003.1"/>
</dbReference>
<dbReference type="EMBL" id="SJPH01000003">
    <property type="protein sequence ID" value="TWT46487.1"/>
    <property type="molecule type" value="Genomic_DNA"/>
</dbReference>
<comment type="catalytic activity">
    <reaction evidence="1">
        <text>L-lysine = D-beta-lysine</text>
        <dbReference type="Rhea" id="RHEA:44148"/>
        <dbReference type="ChEBI" id="CHEBI:32551"/>
        <dbReference type="ChEBI" id="CHEBI:84138"/>
    </reaction>
</comment>
<dbReference type="GO" id="GO:0051539">
    <property type="term" value="F:4 iron, 4 sulfur cluster binding"/>
    <property type="evidence" value="ECO:0007669"/>
    <property type="project" value="UniProtKB-KW"/>
</dbReference>
<evidence type="ECO:0000256" key="8">
    <source>
        <dbReference type="ARBA" id="ARBA00022723"/>
    </source>
</evidence>
<keyword evidence="8 14" id="KW-0479">Metal-binding</keyword>
<evidence type="ECO:0000256" key="14">
    <source>
        <dbReference type="PIRSR" id="PIRSR004911-1"/>
    </source>
</evidence>
<dbReference type="PANTHER" id="PTHR30538:SF1">
    <property type="entry name" value="L-LYSINE 2,3-AMINOMUTASE"/>
    <property type="match status" value="1"/>
</dbReference>
<evidence type="ECO:0000256" key="4">
    <source>
        <dbReference type="ARBA" id="ARBA00008703"/>
    </source>
</evidence>
<dbReference type="GO" id="GO:0046872">
    <property type="term" value="F:metal ion binding"/>
    <property type="evidence" value="ECO:0007669"/>
    <property type="project" value="UniProtKB-KW"/>
</dbReference>
<evidence type="ECO:0000313" key="19">
    <source>
        <dbReference type="Proteomes" id="UP000318995"/>
    </source>
</evidence>
<dbReference type="NCBIfam" id="TIGR03821">
    <property type="entry name" value="EFP_modif_epmB"/>
    <property type="match status" value="1"/>
</dbReference>
<evidence type="ECO:0000256" key="13">
    <source>
        <dbReference type="ARBA" id="ARBA00030756"/>
    </source>
</evidence>
<evidence type="ECO:0000256" key="9">
    <source>
        <dbReference type="ARBA" id="ARBA00022898"/>
    </source>
</evidence>
<comment type="similarity">
    <text evidence="4">Belongs to the radical SAM superfamily. KamA family.</text>
</comment>
<evidence type="ECO:0000256" key="7">
    <source>
        <dbReference type="ARBA" id="ARBA00022691"/>
    </source>
</evidence>
<reference evidence="18 19" key="1">
    <citation type="submission" date="2019-02" db="EMBL/GenBank/DDBJ databases">
        <title>Deep-cultivation of Planctomycetes and their phenomic and genomic characterization uncovers novel biology.</title>
        <authorList>
            <person name="Wiegand S."/>
            <person name="Jogler M."/>
            <person name="Boedeker C."/>
            <person name="Pinto D."/>
            <person name="Vollmers J."/>
            <person name="Rivas-Marin E."/>
            <person name="Kohn T."/>
            <person name="Peeters S.H."/>
            <person name="Heuer A."/>
            <person name="Rast P."/>
            <person name="Oberbeckmann S."/>
            <person name="Bunk B."/>
            <person name="Jeske O."/>
            <person name="Meyerdierks A."/>
            <person name="Storesund J.E."/>
            <person name="Kallscheuer N."/>
            <person name="Luecker S."/>
            <person name="Lage O.M."/>
            <person name="Pohl T."/>
            <person name="Merkel B.J."/>
            <person name="Hornburger P."/>
            <person name="Mueller R.-W."/>
            <person name="Bruemmer F."/>
            <person name="Labrenz M."/>
            <person name="Spormann A.M."/>
            <person name="Op Den Camp H."/>
            <person name="Overmann J."/>
            <person name="Amann R."/>
            <person name="Jetten M.S.M."/>
            <person name="Mascher T."/>
            <person name="Medema M.H."/>
            <person name="Devos D.P."/>
            <person name="Kaster A.-K."/>
            <person name="Ovreas L."/>
            <person name="Rohde M."/>
            <person name="Galperin M.Y."/>
            <person name="Jogler C."/>
        </authorList>
    </citation>
    <scope>NUCLEOTIDE SEQUENCE [LARGE SCALE GENOMIC DNA]</scope>
    <source>
        <strain evidence="18 19">Pla111</strain>
    </source>
</reference>
<evidence type="ECO:0000256" key="3">
    <source>
        <dbReference type="ARBA" id="ARBA00001966"/>
    </source>
</evidence>
<keyword evidence="12 18" id="KW-0413">Isomerase</keyword>
<feature type="binding site" evidence="14">
    <location>
        <position position="135"/>
    </location>
    <ligand>
        <name>[4Fe-4S] cluster</name>
        <dbReference type="ChEBI" id="CHEBI:49883"/>
        <note>4Fe-4S-S-AdoMet</note>
    </ligand>
</feature>
<accession>A0A5C5W7R0</accession>
<dbReference type="InterPro" id="IPR003739">
    <property type="entry name" value="Lys_aminomutase/Glu_NH3_mut"/>
</dbReference>
<feature type="binding site" evidence="14">
    <location>
        <position position="142"/>
    </location>
    <ligand>
        <name>[4Fe-4S] cluster</name>
        <dbReference type="ChEBI" id="CHEBI:49883"/>
        <note>4Fe-4S-S-AdoMet</note>
    </ligand>
</feature>
<dbReference type="SUPFAM" id="SSF102114">
    <property type="entry name" value="Radical SAM enzymes"/>
    <property type="match status" value="1"/>
</dbReference>
<dbReference type="InterPro" id="IPR022462">
    <property type="entry name" value="EpmB"/>
</dbReference>
<feature type="modified residue" description="N6-(pyridoxal phosphate)lysine" evidence="15">
    <location>
        <position position="347"/>
    </location>
</feature>
<evidence type="ECO:0000256" key="2">
    <source>
        <dbReference type="ARBA" id="ARBA00001933"/>
    </source>
</evidence>
<dbReference type="PANTHER" id="PTHR30538">
    <property type="entry name" value="LYSINE 2,3-AMINOMUTASE-RELATED"/>
    <property type="match status" value="1"/>
</dbReference>
<dbReference type="InterPro" id="IPR058240">
    <property type="entry name" value="rSAM_sf"/>
</dbReference>
<keyword evidence="11 14" id="KW-0411">Iron-sulfur</keyword>
<dbReference type="OrthoDB" id="9768064at2"/>
<protein>
    <recommendedName>
        <fullName evidence="5">L-lysine 2,3-aminomutase</fullName>
    </recommendedName>
    <alternativeName>
        <fullName evidence="13">EF-P post-translational modification enzyme B</fullName>
    </alternativeName>
</protein>
<evidence type="ECO:0000256" key="6">
    <source>
        <dbReference type="ARBA" id="ARBA00022485"/>
    </source>
</evidence>
<keyword evidence="19" id="KW-1185">Reference proteome</keyword>
<feature type="domain" description="Radical SAM core" evidence="17">
    <location>
        <begin position="121"/>
        <end position="333"/>
    </location>
</feature>
<comment type="cofactor">
    <cofactor evidence="3">
        <name>[4Fe-4S] cluster</name>
        <dbReference type="ChEBI" id="CHEBI:49883"/>
    </cofactor>
</comment>
<evidence type="ECO:0000256" key="5">
    <source>
        <dbReference type="ARBA" id="ARBA00022363"/>
    </source>
</evidence>
<comment type="caution">
    <text evidence="18">The sequence shown here is derived from an EMBL/GenBank/DDBJ whole genome shotgun (WGS) entry which is preliminary data.</text>
</comment>
<sequence length="351" mass="38707">MTSLSQRREAVRPQSAQLADLDRSSPTPEAAWQTDLRHAIRDPAELYRHLELPAPLPRAANLSHFPLIAPLPFVGRIRPGDPHDPLLKQIWPDEAEAAWVPGFGTDPVGDSAATRVPGLLQKYHGRALLIAARACAIHCRYCFRREFPYQDQPAGRLGWEEPLEQLRNDPSLSEVILSGGDPLMLVDPLLGALLDQLEAIPHLRRLRIHTRLPIVIPNRVTKALQQRLAASRFTKVIVVHINHAHEIDDAVGHALSGLIAAGALLLNQSVLLKGVNDSVAALAALSDRLIENRVAPYYLHELDRVTGAAHFEASAGRGVQLIRELRQQLPGYAIPRLVREEAGQPHKTPLA</sequence>
<dbReference type="NCBIfam" id="TIGR00238">
    <property type="entry name" value="KamA family radical SAM protein"/>
    <property type="match status" value="1"/>
</dbReference>
<dbReference type="PROSITE" id="PS51918">
    <property type="entry name" value="RADICAL_SAM"/>
    <property type="match status" value="1"/>
</dbReference>